<dbReference type="PANTHER" id="PTHR44167">
    <property type="entry name" value="OVARIAN-SPECIFIC SERINE/THREONINE-PROTEIN KINASE LOK-RELATED"/>
    <property type="match status" value="1"/>
</dbReference>
<dbReference type="STRING" id="1081105.A0A166ZXQ9"/>
<dbReference type="Proteomes" id="UP000243498">
    <property type="component" value="Unassembled WGS sequence"/>
</dbReference>
<gene>
    <name evidence="2" type="ORF">NOR_06737</name>
</gene>
<comment type="caution">
    <text evidence="2">The sequence shown here is derived from an EMBL/GenBank/DDBJ whole genome shotgun (WGS) entry which is preliminary data.</text>
</comment>
<reference evidence="2 3" key="1">
    <citation type="journal article" date="2016" name="Genome Biol. Evol.">
        <title>Divergent and convergent evolution of fungal pathogenicity.</title>
        <authorList>
            <person name="Shang Y."/>
            <person name="Xiao G."/>
            <person name="Zheng P."/>
            <person name="Cen K."/>
            <person name="Zhan S."/>
            <person name="Wang C."/>
        </authorList>
    </citation>
    <scope>NUCLEOTIDE SEQUENCE [LARGE SCALE GENOMIC DNA]</scope>
    <source>
        <strain evidence="2 3">RCEF 4871</strain>
    </source>
</reference>
<dbReference type="Gene3D" id="1.10.510.10">
    <property type="entry name" value="Transferase(Phosphotransferase) domain 1"/>
    <property type="match status" value="1"/>
</dbReference>
<name>A0A166ZXQ9_METRR</name>
<evidence type="ECO:0000259" key="1">
    <source>
        <dbReference type="PROSITE" id="PS50011"/>
    </source>
</evidence>
<keyword evidence="3" id="KW-1185">Reference proteome</keyword>
<dbReference type="EMBL" id="AZHC01000026">
    <property type="protein sequence ID" value="OAA38347.1"/>
    <property type="molecule type" value="Genomic_DNA"/>
</dbReference>
<protein>
    <submittedName>
        <fullName evidence="2">Kinase domain-containing protein</fullName>
    </submittedName>
</protein>
<dbReference type="GO" id="GO:0004674">
    <property type="term" value="F:protein serine/threonine kinase activity"/>
    <property type="evidence" value="ECO:0007669"/>
    <property type="project" value="TreeGrafter"/>
</dbReference>
<accession>A0A166ZXQ9</accession>
<proteinExistence type="predicted"/>
<feature type="domain" description="Protein kinase" evidence="1">
    <location>
        <begin position="53"/>
        <end position="375"/>
    </location>
</feature>
<dbReference type="GO" id="GO:0044773">
    <property type="term" value="P:mitotic DNA damage checkpoint signaling"/>
    <property type="evidence" value="ECO:0007669"/>
    <property type="project" value="TreeGrafter"/>
</dbReference>
<keyword evidence="2" id="KW-0418">Kinase</keyword>
<evidence type="ECO:0000313" key="2">
    <source>
        <dbReference type="EMBL" id="OAA38347.1"/>
    </source>
</evidence>
<dbReference type="InterPro" id="IPR000719">
    <property type="entry name" value="Prot_kinase_dom"/>
</dbReference>
<dbReference type="OMA" id="NELAMCK"/>
<dbReference type="GO" id="GO:0005524">
    <property type="term" value="F:ATP binding"/>
    <property type="evidence" value="ECO:0007669"/>
    <property type="project" value="InterPro"/>
</dbReference>
<organism evidence="2 3">
    <name type="scientific">Metarhizium rileyi (strain RCEF 4871)</name>
    <name type="common">Nomuraea rileyi</name>
    <dbReference type="NCBI Taxonomy" id="1649241"/>
    <lineage>
        <taxon>Eukaryota</taxon>
        <taxon>Fungi</taxon>
        <taxon>Dikarya</taxon>
        <taxon>Ascomycota</taxon>
        <taxon>Pezizomycotina</taxon>
        <taxon>Sordariomycetes</taxon>
        <taxon>Hypocreomycetidae</taxon>
        <taxon>Hypocreales</taxon>
        <taxon>Clavicipitaceae</taxon>
        <taxon>Metarhizium</taxon>
    </lineage>
</organism>
<dbReference type="PANTHER" id="PTHR44167:SF24">
    <property type="entry name" value="SERINE_THREONINE-PROTEIN KINASE CHK2"/>
    <property type="match status" value="1"/>
</dbReference>
<sequence length="375" mass="42657">MKPVLPKKPPVSLFRQYKQITDGTQYWRDNYLLEQWAGSKRPVVYYAQDLNGYRLSKRLGDWCWLARDTSNNEFLTIKFLGQSGNGQVKRELDINRFLRERCQSRHVCTIKDSFSIQHHMAKSHPKYRDVSFDVIAYPPTGTDLQMIHTPLARGNSPLPLSLKRQVQCIKEVVRGVAELHSLGIVHADIHPGNVALPPPSDEDIKALLDEPPVEHKVERLDGAPTPNCLPRSVVKPQDLGFGEGPCKIMDFGFSFQHSEGAIYKAEDFSKGATKAIEFETSETTAQPFKVDSWYIGQLIYYILTNGGNLMDPRPSNLPSHFRDCMTELEKGTDDFLANSPMDVQQHFRPIIRQLMDEDPAERLSVEDLVARTESF</sequence>
<dbReference type="SUPFAM" id="SSF56112">
    <property type="entry name" value="Protein kinase-like (PK-like)"/>
    <property type="match status" value="1"/>
</dbReference>
<dbReference type="PROSITE" id="PS50011">
    <property type="entry name" value="PROTEIN_KINASE_DOM"/>
    <property type="match status" value="1"/>
</dbReference>
<dbReference type="OrthoDB" id="4933424at2759"/>
<keyword evidence="2" id="KW-0808">Transferase</keyword>
<evidence type="ECO:0000313" key="3">
    <source>
        <dbReference type="Proteomes" id="UP000243498"/>
    </source>
</evidence>
<dbReference type="AlphaFoldDB" id="A0A166ZXQ9"/>
<dbReference type="InterPro" id="IPR011009">
    <property type="entry name" value="Kinase-like_dom_sf"/>
</dbReference>
<dbReference type="GO" id="GO:0005634">
    <property type="term" value="C:nucleus"/>
    <property type="evidence" value="ECO:0007669"/>
    <property type="project" value="TreeGrafter"/>
</dbReference>
<dbReference type="SMART" id="SM00220">
    <property type="entry name" value="S_TKc"/>
    <property type="match status" value="1"/>
</dbReference>